<dbReference type="AlphaFoldDB" id="A0A8G2EWH7"/>
<evidence type="ECO:0000313" key="3">
    <source>
        <dbReference type="Proteomes" id="UP000198615"/>
    </source>
</evidence>
<feature type="region of interest" description="Disordered" evidence="1">
    <location>
        <begin position="394"/>
        <end position="419"/>
    </location>
</feature>
<evidence type="ECO:0000313" key="2">
    <source>
        <dbReference type="EMBL" id="SDG30898.1"/>
    </source>
</evidence>
<organism evidence="2 3">
    <name type="scientific">Thalassobaculum litoreum DSM 18839</name>
    <dbReference type="NCBI Taxonomy" id="1123362"/>
    <lineage>
        <taxon>Bacteria</taxon>
        <taxon>Pseudomonadati</taxon>
        <taxon>Pseudomonadota</taxon>
        <taxon>Alphaproteobacteria</taxon>
        <taxon>Rhodospirillales</taxon>
        <taxon>Thalassobaculaceae</taxon>
        <taxon>Thalassobaculum</taxon>
    </lineage>
</organism>
<protein>
    <submittedName>
        <fullName evidence="2">Uncharacterized protein</fullName>
    </submittedName>
</protein>
<feature type="compositionally biased region" description="Basic residues" evidence="1">
    <location>
        <begin position="409"/>
        <end position="419"/>
    </location>
</feature>
<dbReference type="RefSeq" id="WP_093153113.1">
    <property type="nucleotide sequence ID" value="NZ_FNBW01000014.1"/>
</dbReference>
<feature type="compositionally biased region" description="Basic and acidic residues" evidence="1">
    <location>
        <begin position="394"/>
        <end position="404"/>
    </location>
</feature>
<dbReference type="Proteomes" id="UP000198615">
    <property type="component" value="Unassembled WGS sequence"/>
</dbReference>
<reference evidence="2 3" key="1">
    <citation type="submission" date="2016-10" db="EMBL/GenBank/DDBJ databases">
        <authorList>
            <person name="Varghese N."/>
            <person name="Submissions S."/>
        </authorList>
    </citation>
    <scope>NUCLEOTIDE SEQUENCE [LARGE SCALE GENOMIC DNA]</scope>
    <source>
        <strain evidence="2 3">DSM 18839</strain>
    </source>
</reference>
<proteinExistence type="predicted"/>
<evidence type="ECO:0000256" key="1">
    <source>
        <dbReference type="SAM" id="MobiDB-lite"/>
    </source>
</evidence>
<gene>
    <name evidence="2" type="ORF">SAMN05660686_03978</name>
</gene>
<comment type="caution">
    <text evidence="2">The sequence shown here is derived from an EMBL/GenBank/DDBJ whole genome shotgun (WGS) entry which is preliminary data.</text>
</comment>
<sequence length="419" mass="48283">MSRKGRPLPMSFEARGASVPFESTSLRECRLRVVDLGRELDWEITVPSGMGGTDSRSVMILPWRDVPAFAGMTLRDKELYQRIDDIDDSESPDPFKVREIRIRVDQTMGETEEVRQQAALEVDREKQDRLMTYLSFLAQLTRDCGIRKGDAFMASADTALLMRLTKDKEASKEAGLDASALTERVLSFASEELDAPVKVVNKRLEELTSYMAPFGAVNIEAENKTDGFLTRTRNEIKRMDRTMTQYSKTARTETSDRITLVRFAIKDFLDYVDDRFNQIEQFFSYFMNVFREYDKTKGFAQQIRRDVSYALDGWSHLCRIWFTALDSKEGETIDDAIGYILANLPIMPDEEVNQNDDRSKVRRGFEMARVQMVRTMVNWTDNTVDKELEQRVAAAKEEQAKPKVDPNQVKKRRRAGARM</sequence>
<keyword evidence="3" id="KW-1185">Reference proteome</keyword>
<dbReference type="EMBL" id="FNBW01000014">
    <property type="protein sequence ID" value="SDG30898.1"/>
    <property type="molecule type" value="Genomic_DNA"/>
</dbReference>
<name>A0A8G2EWH7_9PROT</name>
<accession>A0A8G2EWH7</accession>